<keyword evidence="2" id="KW-0436">Ligase</keyword>
<keyword evidence="1" id="KW-0472">Membrane</keyword>
<keyword evidence="1" id="KW-0812">Transmembrane</keyword>
<accession>A0A4Q9AZN2</accession>
<keyword evidence="3" id="KW-1185">Reference proteome</keyword>
<feature type="transmembrane region" description="Helical" evidence="1">
    <location>
        <begin position="282"/>
        <end position="301"/>
    </location>
</feature>
<dbReference type="RefSeq" id="WP_130842419.1">
    <property type="nucleotide sequence ID" value="NZ_SIJL01000013.1"/>
</dbReference>
<reference evidence="2 3" key="1">
    <citation type="submission" date="2019-02" db="EMBL/GenBank/DDBJ databases">
        <title>Thermus sp. a novel from hot spring.</title>
        <authorList>
            <person name="Zhao Z."/>
        </authorList>
    </citation>
    <scope>NUCLEOTIDE SEQUENCE [LARGE SCALE GENOMIC DNA]</scope>
    <source>
        <strain evidence="2 3">CFH 72773T</strain>
    </source>
</reference>
<dbReference type="InterPro" id="IPR051533">
    <property type="entry name" value="WaaL-like"/>
</dbReference>
<name>A0A4Q9AZN2_9DEIN</name>
<keyword evidence="1" id="KW-1133">Transmembrane helix</keyword>
<proteinExistence type="predicted"/>
<feature type="transmembrane region" description="Helical" evidence="1">
    <location>
        <begin position="24"/>
        <end position="43"/>
    </location>
</feature>
<dbReference type="OrthoDB" id="24806at2"/>
<dbReference type="AlphaFoldDB" id="A0A4Q9AZN2"/>
<organism evidence="2 3">
    <name type="scientific">Thermus thermamylovorans</name>
    <dbReference type="NCBI Taxonomy" id="2509362"/>
    <lineage>
        <taxon>Bacteria</taxon>
        <taxon>Thermotogati</taxon>
        <taxon>Deinococcota</taxon>
        <taxon>Deinococci</taxon>
        <taxon>Thermales</taxon>
        <taxon>Thermaceae</taxon>
        <taxon>Thermus</taxon>
    </lineage>
</organism>
<feature type="transmembrane region" description="Helical" evidence="1">
    <location>
        <begin position="131"/>
        <end position="151"/>
    </location>
</feature>
<gene>
    <name evidence="2" type="ORF">ETP66_09610</name>
</gene>
<dbReference type="GO" id="GO:0016874">
    <property type="term" value="F:ligase activity"/>
    <property type="evidence" value="ECO:0007669"/>
    <property type="project" value="UniProtKB-KW"/>
</dbReference>
<dbReference type="EMBL" id="SIJL01000013">
    <property type="protein sequence ID" value="TBH17407.1"/>
    <property type="molecule type" value="Genomic_DNA"/>
</dbReference>
<feature type="transmembrane region" description="Helical" evidence="1">
    <location>
        <begin position="256"/>
        <end position="277"/>
    </location>
</feature>
<sequence length="332" mass="35479">MVGVLVLGYLRALADPGLGERVAWAVVGGASLLALGAGLEVLTQRGLYYPASPGSLPLVTFPGKGHLAAYFVLGFGVAAGLYLQGKGKAWPLLVLLGLSAFALGLTYNRAGMGGVALAALLVLWKAPRKGLVVLLVAAMGIASGWKAVALANPGGGREVASAHTFFTRLYFWKAALGGIAERPLLGWGGGVFESYWASYLSHEDKTAFVREELGREGYTKDYILPPGPVVFILHANGETQVLRIYLFRAHNFMLEIALKWGVPGLVLFLLILVWSVLARGEWALRLGLVALLPYLLMWFLMAEYEPSAYLVLGLLCAKNASRPQALAQGLEG</sequence>
<feature type="transmembrane region" description="Helical" evidence="1">
    <location>
        <begin position="64"/>
        <end position="83"/>
    </location>
</feature>
<evidence type="ECO:0000313" key="3">
    <source>
        <dbReference type="Proteomes" id="UP000292858"/>
    </source>
</evidence>
<protein>
    <submittedName>
        <fullName evidence="2">O-antigen ligase domain-containing protein</fullName>
    </submittedName>
</protein>
<evidence type="ECO:0000256" key="1">
    <source>
        <dbReference type="SAM" id="Phobius"/>
    </source>
</evidence>
<dbReference type="PANTHER" id="PTHR37422:SF13">
    <property type="entry name" value="LIPOPOLYSACCHARIDE BIOSYNTHESIS PROTEIN PA4999-RELATED"/>
    <property type="match status" value="1"/>
</dbReference>
<evidence type="ECO:0000313" key="2">
    <source>
        <dbReference type="EMBL" id="TBH17407.1"/>
    </source>
</evidence>
<dbReference type="Proteomes" id="UP000292858">
    <property type="component" value="Unassembled WGS sequence"/>
</dbReference>
<dbReference type="PANTHER" id="PTHR37422">
    <property type="entry name" value="TEICHURONIC ACID BIOSYNTHESIS PROTEIN TUAE"/>
    <property type="match status" value="1"/>
</dbReference>
<comment type="caution">
    <text evidence="2">The sequence shown here is derived from an EMBL/GenBank/DDBJ whole genome shotgun (WGS) entry which is preliminary data.</text>
</comment>